<feature type="transmembrane region" description="Helical" evidence="8">
    <location>
        <begin position="331"/>
        <end position="354"/>
    </location>
</feature>
<accession>A0AAD4KDY1</accession>
<feature type="transmembrane region" description="Helical" evidence="8">
    <location>
        <begin position="7"/>
        <end position="30"/>
    </location>
</feature>
<sequence>MAHLTFYNIAISCFVALGSGSYGYGFAVFPTSTGQPGFYDYFNLDAKSSYTANILGAINALFNLGLALGALTQGWLADRVGRKRAFMLAAVCALAGAALVSGSVAIGMLITVRLLHGFGLGMLVGLVPLYLAETAPPRYRGLLICINNSCISMGYLVCGWISVGTYYAVDQTVQWRMPLALSCVGPLAMIIGLPFIPESPRYLAMAGKKDEAWEVVRTIHRDPREPGDEAARAEYTQIVRQTDFDRELGSGYLKMFTRPSWRRRTFLVMFLLFAVQSTGVLGITNFLILIFQNLGYAGPMPLILYAVYASAGEIWVVLGMFLCDKVGRRKLLIIGFIGQGSILLIEALLQWKYLDTNNKAGLGACVAFLYIYMLFFNLCTDGPSWAWTAEVFPTTARSRGIGLGLFSYFVGTITYTTPGALAFRNIKYNMFYLYFGLCMISAVVIYFFIPETKQIPVEELGALFGDEVVVHLTADGHGIMEDKTLPAEDVIEDATVQSEENPESA</sequence>
<protein>
    <submittedName>
        <fullName evidence="10">General substrate transporter</fullName>
    </submittedName>
</protein>
<evidence type="ECO:0000256" key="1">
    <source>
        <dbReference type="ARBA" id="ARBA00004141"/>
    </source>
</evidence>
<evidence type="ECO:0000256" key="8">
    <source>
        <dbReference type="SAM" id="Phobius"/>
    </source>
</evidence>
<evidence type="ECO:0000313" key="11">
    <source>
        <dbReference type="Proteomes" id="UP001201262"/>
    </source>
</evidence>
<name>A0AAD4KDY1_9EURO</name>
<dbReference type="PANTHER" id="PTHR48022">
    <property type="entry name" value="PLASTIDIC GLUCOSE TRANSPORTER 4"/>
    <property type="match status" value="1"/>
</dbReference>
<keyword evidence="5 8" id="KW-1133">Transmembrane helix</keyword>
<keyword evidence="11" id="KW-1185">Reference proteome</keyword>
<feature type="transmembrane region" description="Helical" evidence="8">
    <location>
        <begin position="144"/>
        <end position="169"/>
    </location>
</feature>
<organism evidence="10 11">
    <name type="scientific">Talaromyces proteolyticus</name>
    <dbReference type="NCBI Taxonomy" id="1131652"/>
    <lineage>
        <taxon>Eukaryota</taxon>
        <taxon>Fungi</taxon>
        <taxon>Dikarya</taxon>
        <taxon>Ascomycota</taxon>
        <taxon>Pezizomycotina</taxon>
        <taxon>Eurotiomycetes</taxon>
        <taxon>Eurotiomycetidae</taxon>
        <taxon>Eurotiales</taxon>
        <taxon>Trichocomaceae</taxon>
        <taxon>Talaromyces</taxon>
        <taxon>Talaromyces sect. Bacilispori</taxon>
    </lineage>
</organism>
<feature type="transmembrane region" description="Helical" evidence="8">
    <location>
        <begin position="360"/>
        <end position="379"/>
    </location>
</feature>
<evidence type="ECO:0000256" key="7">
    <source>
        <dbReference type="RuleBase" id="RU003346"/>
    </source>
</evidence>
<dbReference type="InterPro" id="IPR036259">
    <property type="entry name" value="MFS_trans_sf"/>
</dbReference>
<evidence type="ECO:0000256" key="4">
    <source>
        <dbReference type="ARBA" id="ARBA00022692"/>
    </source>
</evidence>
<feature type="transmembrane region" description="Helical" evidence="8">
    <location>
        <begin position="265"/>
        <end position="290"/>
    </location>
</feature>
<evidence type="ECO:0000313" key="10">
    <source>
        <dbReference type="EMBL" id="KAH8688739.1"/>
    </source>
</evidence>
<evidence type="ECO:0000256" key="6">
    <source>
        <dbReference type="ARBA" id="ARBA00023136"/>
    </source>
</evidence>
<feature type="transmembrane region" description="Helical" evidence="8">
    <location>
        <begin position="302"/>
        <end position="322"/>
    </location>
</feature>
<feature type="transmembrane region" description="Helical" evidence="8">
    <location>
        <begin position="430"/>
        <end position="449"/>
    </location>
</feature>
<dbReference type="Proteomes" id="UP001201262">
    <property type="component" value="Unassembled WGS sequence"/>
</dbReference>
<keyword evidence="4 8" id="KW-0812">Transmembrane</keyword>
<feature type="transmembrane region" description="Helical" evidence="8">
    <location>
        <begin position="50"/>
        <end position="73"/>
    </location>
</feature>
<dbReference type="SUPFAM" id="SSF103473">
    <property type="entry name" value="MFS general substrate transporter"/>
    <property type="match status" value="1"/>
</dbReference>
<evidence type="ECO:0000256" key="2">
    <source>
        <dbReference type="ARBA" id="ARBA00010992"/>
    </source>
</evidence>
<gene>
    <name evidence="10" type="ORF">BGW36DRAFT_434034</name>
</gene>
<feature type="transmembrane region" description="Helical" evidence="8">
    <location>
        <begin position="114"/>
        <end position="132"/>
    </location>
</feature>
<proteinExistence type="inferred from homology"/>
<dbReference type="InterPro" id="IPR020846">
    <property type="entry name" value="MFS_dom"/>
</dbReference>
<feature type="transmembrane region" description="Helical" evidence="8">
    <location>
        <begin position="85"/>
        <end position="108"/>
    </location>
</feature>
<feature type="transmembrane region" description="Helical" evidence="8">
    <location>
        <begin position="400"/>
        <end position="418"/>
    </location>
</feature>
<reference evidence="10" key="1">
    <citation type="submission" date="2021-12" db="EMBL/GenBank/DDBJ databases">
        <title>Convergent genome expansion in fungi linked to evolution of root-endophyte symbiosis.</title>
        <authorList>
            <consortium name="DOE Joint Genome Institute"/>
            <person name="Ke Y.-H."/>
            <person name="Bonito G."/>
            <person name="Liao H.-L."/>
            <person name="Looney B."/>
            <person name="Rojas-Flechas A."/>
            <person name="Nash J."/>
            <person name="Hameed K."/>
            <person name="Schadt C."/>
            <person name="Martin F."/>
            <person name="Crous P.W."/>
            <person name="Miettinen O."/>
            <person name="Magnuson J.K."/>
            <person name="Labbe J."/>
            <person name="Jacobson D."/>
            <person name="Doktycz M.J."/>
            <person name="Veneault-Fourrey C."/>
            <person name="Kuo A."/>
            <person name="Mondo S."/>
            <person name="Calhoun S."/>
            <person name="Riley R."/>
            <person name="Ohm R."/>
            <person name="LaButti K."/>
            <person name="Andreopoulos B."/>
            <person name="Pangilinan J."/>
            <person name="Nolan M."/>
            <person name="Tritt A."/>
            <person name="Clum A."/>
            <person name="Lipzen A."/>
            <person name="Daum C."/>
            <person name="Barry K."/>
            <person name="Grigoriev I.V."/>
            <person name="Vilgalys R."/>
        </authorList>
    </citation>
    <scope>NUCLEOTIDE SEQUENCE</scope>
    <source>
        <strain evidence="10">PMI_201</strain>
    </source>
</reference>
<dbReference type="GO" id="GO:0016020">
    <property type="term" value="C:membrane"/>
    <property type="evidence" value="ECO:0007669"/>
    <property type="project" value="UniProtKB-SubCell"/>
</dbReference>
<dbReference type="InterPro" id="IPR003663">
    <property type="entry name" value="Sugar/inositol_transpt"/>
</dbReference>
<dbReference type="PRINTS" id="PR00171">
    <property type="entry name" value="SUGRTRNSPORT"/>
</dbReference>
<dbReference type="EMBL" id="JAJTJA010000017">
    <property type="protein sequence ID" value="KAH8688739.1"/>
    <property type="molecule type" value="Genomic_DNA"/>
</dbReference>
<evidence type="ECO:0000256" key="5">
    <source>
        <dbReference type="ARBA" id="ARBA00022989"/>
    </source>
</evidence>
<dbReference type="Pfam" id="PF00083">
    <property type="entry name" value="Sugar_tr"/>
    <property type="match status" value="1"/>
</dbReference>
<comment type="subcellular location">
    <subcellularLocation>
        <location evidence="1">Membrane</location>
        <topology evidence="1">Multi-pass membrane protein</topology>
    </subcellularLocation>
</comment>
<feature type="domain" description="Major facilitator superfamily (MFS) profile" evidence="9">
    <location>
        <begin position="11"/>
        <end position="453"/>
    </location>
</feature>
<evidence type="ECO:0000259" key="9">
    <source>
        <dbReference type="PROSITE" id="PS50850"/>
    </source>
</evidence>
<dbReference type="PROSITE" id="PS50850">
    <property type="entry name" value="MFS"/>
    <property type="match status" value="1"/>
</dbReference>
<dbReference type="AlphaFoldDB" id="A0AAD4KDY1"/>
<dbReference type="GO" id="GO:0005351">
    <property type="term" value="F:carbohydrate:proton symporter activity"/>
    <property type="evidence" value="ECO:0007669"/>
    <property type="project" value="TreeGrafter"/>
</dbReference>
<comment type="caution">
    <text evidence="10">The sequence shown here is derived from an EMBL/GenBank/DDBJ whole genome shotgun (WGS) entry which is preliminary data.</text>
</comment>
<evidence type="ECO:0000256" key="3">
    <source>
        <dbReference type="ARBA" id="ARBA00022448"/>
    </source>
</evidence>
<dbReference type="PANTHER" id="PTHR48022:SF11">
    <property type="entry name" value="MONOSACCHARIDE TRANSPORTER (HXT8), PUTATIVE (AFU_ORTHOLOGUE AFUA_2G08120)-RELATED"/>
    <property type="match status" value="1"/>
</dbReference>
<comment type="similarity">
    <text evidence="2 7">Belongs to the major facilitator superfamily. Sugar transporter (TC 2.A.1.1) family.</text>
</comment>
<dbReference type="PROSITE" id="PS00217">
    <property type="entry name" value="SUGAR_TRANSPORT_2"/>
    <property type="match status" value="1"/>
</dbReference>
<dbReference type="InterPro" id="IPR050360">
    <property type="entry name" value="MFS_Sugar_Transporters"/>
</dbReference>
<dbReference type="FunFam" id="1.20.1250.20:FF:000134">
    <property type="entry name" value="MFS sugar transporter protein"/>
    <property type="match status" value="1"/>
</dbReference>
<dbReference type="RefSeq" id="XP_046065211.1">
    <property type="nucleotide sequence ID" value="XM_046221360.1"/>
</dbReference>
<dbReference type="Gene3D" id="1.20.1250.20">
    <property type="entry name" value="MFS general substrate transporter like domains"/>
    <property type="match status" value="1"/>
</dbReference>
<dbReference type="InterPro" id="IPR005829">
    <property type="entry name" value="Sugar_transporter_CS"/>
</dbReference>
<dbReference type="NCBIfam" id="TIGR00879">
    <property type="entry name" value="SP"/>
    <property type="match status" value="1"/>
</dbReference>
<keyword evidence="6 8" id="KW-0472">Membrane</keyword>
<feature type="transmembrane region" description="Helical" evidence="8">
    <location>
        <begin position="175"/>
        <end position="196"/>
    </location>
</feature>
<keyword evidence="3 7" id="KW-0813">Transport</keyword>
<dbReference type="InterPro" id="IPR005828">
    <property type="entry name" value="MFS_sugar_transport-like"/>
</dbReference>
<dbReference type="GeneID" id="70251647"/>